<gene>
    <name evidence="1" type="ORF">D8M05_13930</name>
</gene>
<keyword evidence="2" id="KW-1185">Reference proteome</keyword>
<accession>A0A494YVR6</accession>
<protein>
    <submittedName>
        <fullName evidence="1">Uncharacterized protein</fullName>
    </submittedName>
</protein>
<name>A0A494YVR6_9BACI</name>
<dbReference type="EMBL" id="RBZO01000023">
    <property type="protein sequence ID" value="RKQ14126.1"/>
    <property type="molecule type" value="Genomic_DNA"/>
</dbReference>
<organism evidence="1 2">
    <name type="scientific">Oceanobacillus bengalensis</name>
    <dbReference type="NCBI Taxonomy" id="1435466"/>
    <lineage>
        <taxon>Bacteria</taxon>
        <taxon>Bacillati</taxon>
        <taxon>Bacillota</taxon>
        <taxon>Bacilli</taxon>
        <taxon>Bacillales</taxon>
        <taxon>Bacillaceae</taxon>
        <taxon>Oceanobacillus</taxon>
    </lineage>
</organism>
<comment type="caution">
    <text evidence="1">The sequence shown here is derived from an EMBL/GenBank/DDBJ whole genome shotgun (WGS) entry which is preliminary data.</text>
</comment>
<proteinExistence type="predicted"/>
<evidence type="ECO:0000313" key="2">
    <source>
        <dbReference type="Proteomes" id="UP000281813"/>
    </source>
</evidence>
<dbReference type="Proteomes" id="UP000281813">
    <property type="component" value="Unassembled WGS sequence"/>
</dbReference>
<evidence type="ECO:0000313" key="1">
    <source>
        <dbReference type="EMBL" id="RKQ14126.1"/>
    </source>
</evidence>
<reference evidence="1 2" key="1">
    <citation type="journal article" date="2015" name="Antonie Van Leeuwenhoek">
        <title>Oceanobacillus bengalensis sp. nov., a bacterium isolated from seawater of the Bay of Bengal.</title>
        <authorList>
            <person name="Yongchang O."/>
            <person name="Xiang W."/>
            <person name="Wang G."/>
        </authorList>
    </citation>
    <scope>NUCLEOTIDE SEQUENCE [LARGE SCALE GENOMIC DNA]</scope>
    <source>
        <strain evidence="1 2">MCCC 1K00260</strain>
    </source>
</reference>
<sequence>MSNCYRTEVREVSLLLGAGTRHRMKNTRLGQNDSVFLYILTLDYFSVGNILSNITWGGFTWAEKEQ</sequence>
<dbReference type="AlphaFoldDB" id="A0A494YVR6"/>